<dbReference type="OrthoDB" id="774557at2759"/>
<protein>
    <submittedName>
        <fullName evidence="1">Uncharacterized protein</fullName>
    </submittedName>
</protein>
<name>A0A9P6B8X6_9AGAM</name>
<reference evidence="1" key="1">
    <citation type="journal article" date="2020" name="Nat. Commun.">
        <title>Large-scale genome sequencing of mycorrhizal fungi provides insights into the early evolution of symbiotic traits.</title>
        <authorList>
            <person name="Miyauchi S."/>
            <person name="Kiss E."/>
            <person name="Kuo A."/>
            <person name="Drula E."/>
            <person name="Kohler A."/>
            <person name="Sanchez-Garcia M."/>
            <person name="Morin E."/>
            <person name="Andreopoulos B."/>
            <person name="Barry K.W."/>
            <person name="Bonito G."/>
            <person name="Buee M."/>
            <person name="Carver A."/>
            <person name="Chen C."/>
            <person name="Cichocki N."/>
            <person name="Clum A."/>
            <person name="Culley D."/>
            <person name="Crous P.W."/>
            <person name="Fauchery L."/>
            <person name="Girlanda M."/>
            <person name="Hayes R.D."/>
            <person name="Keri Z."/>
            <person name="LaButti K."/>
            <person name="Lipzen A."/>
            <person name="Lombard V."/>
            <person name="Magnuson J."/>
            <person name="Maillard F."/>
            <person name="Murat C."/>
            <person name="Nolan M."/>
            <person name="Ohm R.A."/>
            <person name="Pangilinan J."/>
            <person name="Pereira M.F."/>
            <person name="Perotto S."/>
            <person name="Peter M."/>
            <person name="Pfister S."/>
            <person name="Riley R."/>
            <person name="Sitrit Y."/>
            <person name="Stielow J.B."/>
            <person name="Szollosi G."/>
            <person name="Zifcakova L."/>
            <person name="Stursova M."/>
            <person name="Spatafora J.W."/>
            <person name="Tedersoo L."/>
            <person name="Vaario L.M."/>
            <person name="Yamada A."/>
            <person name="Yan M."/>
            <person name="Wang P."/>
            <person name="Xu J."/>
            <person name="Bruns T."/>
            <person name="Baldrian P."/>
            <person name="Vilgalys R."/>
            <person name="Dunand C."/>
            <person name="Henrissat B."/>
            <person name="Grigoriev I.V."/>
            <person name="Hibbett D."/>
            <person name="Nagy L.G."/>
            <person name="Martin F.M."/>
        </authorList>
    </citation>
    <scope>NUCLEOTIDE SEQUENCE</scope>
    <source>
        <strain evidence="1">UP504</strain>
    </source>
</reference>
<dbReference type="Pfam" id="PF01803">
    <property type="entry name" value="LIM_bind"/>
    <property type="match status" value="1"/>
</dbReference>
<dbReference type="Proteomes" id="UP000886523">
    <property type="component" value="Unassembled WGS sequence"/>
</dbReference>
<dbReference type="AlphaFoldDB" id="A0A9P6B8X6"/>
<comment type="caution">
    <text evidence="1">The sequence shown here is derived from an EMBL/GenBank/DDBJ whole genome shotgun (WGS) entry which is preliminary data.</text>
</comment>
<organism evidence="1 2">
    <name type="scientific">Hydnum rufescens UP504</name>
    <dbReference type="NCBI Taxonomy" id="1448309"/>
    <lineage>
        <taxon>Eukaryota</taxon>
        <taxon>Fungi</taxon>
        <taxon>Dikarya</taxon>
        <taxon>Basidiomycota</taxon>
        <taxon>Agaricomycotina</taxon>
        <taxon>Agaricomycetes</taxon>
        <taxon>Cantharellales</taxon>
        <taxon>Hydnaceae</taxon>
        <taxon>Hydnum</taxon>
    </lineage>
</organism>
<evidence type="ECO:0000313" key="2">
    <source>
        <dbReference type="Proteomes" id="UP000886523"/>
    </source>
</evidence>
<gene>
    <name evidence="1" type="ORF">BS47DRAFT_1289760</name>
</gene>
<keyword evidence="2" id="KW-1185">Reference proteome</keyword>
<proteinExistence type="predicted"/>
<sequence length="267" mass="29435">KKTLDYWKGVASEFFSQVAGSIQMTLWKDTEAKPFSITENNFPRFFFTSYNSGVKSITLTLDGVTEHVIAAGEGKVDCQEASWMFTFDTGYVITLRGPLHAIIHVVPAINPLPSPAPAHSLKFQRMVFSSNKLEKHIDLDAVIGDRKPGLPMNRRPHLPNGINGSTAMPSPTLSAGVPYPPGDPRAETRWIVIDNAQLPADPVNAFGIPEATMRSLEVSQQSHFPPRDTGRKLTAVDSKFTETFTPLDELIQMSIDQKLGPRGLCKM</sequence>
<dbReference type="InterPro" id="IPR029005">
    <property type="entry name" value="LIM-bd/SEUSS"/>
</dbReference>
<dbReference type="EMBL" id="MU128925">
    <property type="protein sequence ID" value="KAF9518431.1"/>
    <property type="molecule type" value="Genomic_DNA"/>
</dbReference>
<feature type="non-terminal residue" evidence="1">
    <location>
        <position position="1"/>
    </location>
</feature>
<evidence type="ECO:0000313" key="1">
    <source>
        <dbReference type="EMBL" id="KAF9518431.1"/>
    </source>
</evidence>
<accession>A0A9P6B8X6</accession>